<dbReference type="STRING" id="53326.A0A016UKP5"/>
<keyword evidence="5 10" id="KW-0812">Transmembrane</keyword>
<comment type="subcellular location">
    <subcellularLocation>
        <location evidence="1 10">Golgi apparatus membrane</location>
        <topology evidence="1 10">Single-pass type II membrane protein</topology>
    </subcellularLocation>
</comment>
<dbReference type="PANTHER" id="PTHR11214">
    <property type="entry name" value="BETA-1,3-N-ACETYLGLUCOSAMINYLTRANSFERASE"/>
    <property type="match status" value="1"/>
</dbReference>
<evidence type="ECO:0000256" key="8">
    <source>
        <dbReference type="ARBA" id="ARBA00023034"/>
    </source>
</evidence>
<dbReference type="EMBL" id="JARK01001373">
    <property type="protein sequence ID" value="EYC15432.1"/>
    <property type="molecule type" value="Genomic_DNA"/>
</dbReference>
<protein>
    <recommendedName>
        <fullName evidence="10">Hexosyltransferase</fullName>
        <ecNumber evidence="10">2.4.1.-</ecNumber>
    </recommendedName>
</protein>
<evidence type="ECO:0000256" key="1">
    <source>
        <dbReference type="ARBA" id="ARBA00004323"/>
    </source>
</evidence>
<evidence type="ECO:0000256" key="7">
    <source>
        <dbReference type="ARBA" id="ARBA00022989"/>
    </source>
</evidence>
<reference evidence="12" key="1">
    <citation type="journal article" date="2015" name="Nat. Genet.">
        <title>The genome and transcriptome of the zoonotic hookworm Ancylostoma ceylanicum identify infection-specific gene families.</title>
        <authorList>
            <person name="Schwarz E.M."/>
            <person name="Hu Y."/>
            <person name="Antoshechkin I."/>
            <person name="Miller M.M."/>
            <person name="Sternberg P.W."/>
            <person name="Aroian R.V."/>
        </authorList>
    </citation>
    <scope>NUCLEOTIDE SEQUENCE</scope>
    <source>
        <strain evidence="12">HY135</strain>
    </source>
</reference>
<evidence type="ECO:0000313" key="12">
    <source>
        <dbReference type="Proteomes" id="UP000024635"/>
    </source>
</evidence>
<dbReference type="EC" id="2.4.1.-" evidence="10"/>
<evidence type="ECO:0000313" key="11">
    <source>
        <dbReference type="EMBL" id="EYC15432.1"/>
    </source>
</evidence>
<organism evidence="11 12">
    <name type="scientific">Ancylostoma ceylanicum</name>
    <dbReference type="NCBI Taxonomy" id="53326"/>
    <lineage>
        <taxon>Eukaryota</taxon>
        <taxon>Metazoa</taxon>
        <taxon>Ecdysozoa</taxon>
        <taxon>Nematoda</taxon>
        <taxon>Chromadorea</taxon>
        <taxon>Rhabditida</taxon>
        <taxon>Rhabditina</taxon>
        <taxon>Rhabditomorpha</taxon>
        <taxon>Strongyloidea</taxon>
        <taxon>Ancylostomatidae</taxon>
        <taxon>Ancylostomatinae</taxon>
        <taxon>Ancylostoma</taxon>
    </lineage>
</organism>
<dbReference type="InterPro" id="IPR002659">
    <property type="entry name" value="Glyco_trans_31"/>
</dbReference>
<feature type="transmembrane region" description="Helical" evidence="10">
    <location>
        <begin position="16"/>
        <end position="36"/>
    </location>
</feature>
<keyword evidence="7 10" id="KW-1133">Transmembrane helix</keyword>
<evidence type="ECO:0000256" key="9">
    <source>
        <dbReference type="ARBA" id="ARBA00023136"/>
    </source>
</evidence>
<sequence length="173" mass="19933">MLFIRRQISLLFRRRTLIFLVAFILTWICGVFDHLFEKSFDEFRWTPYGIDVNAETRRAVASGLPKAPVENDLRSFHCIVEPECQGQNGTPRLLIIVKSSIYNELQRNAIRKTWGSQRESVRVVFIVGVEAESSPGVKRGFIKELREHGDVLHIDVLDTYRNNTLKVCLSVVV</sequence>
<dbReference type="Proteomes" id="UP000024635">
    <property type="component" value="Unassembled WGS sequence"/>
</dbReference>
<dbReference type="GO" id="GO:0006493">
    <property type="term" value="P:protein O-linked glycosylation"/>
    <property type="evidence" value="ECO:0007669"/>
    <property type="project" value="TreeGrafter"/>
</dbReference>
<proteinExistence type="inferred from homology"/>
<dbReference type="Pfam" id="PF01762">
    <property type="entry name" value="Galactosyl_T"/>
    <property type="match status" value="1"/>
</dbReference>
<keyword evidence="8 10" id="KW-0333">Golgi apparatus</keyword>
<keyword evidence="4" id="KW-0808">Transferase</keyword>
<dbReference type="AlphaFoldDB" id="A0A016UKP5"/>
<evidence type="ECO:0000256" key="4">
    <source>
        <dbReference type="ARBA" id="ARBA00022679"/>
    </source>
</evidence>
<name>A0A016UKP5_9BILA</name>
<keyword evidence="3 10" id="KW-0328">Glycosyltransferase</keyword>
<dbReference type="GO" id="GO:0000139">
    <property type="term" value="C:Golgi membrane"/>
    <property type="evidence" value="ECO:0007669"/>
    <property type="project" value="UniProtKB-SubCell"/>
</dbReference>
<dbReference type="GO" id="GO:0016758">
    <property type="term" value="F:hexosyltransferase activity"/>
    <property type="evidence" value="ECO:0007669"/>
    <property type="project" value="InterPro"/>
</dbReference>
<gene>
    <name evidence="11" type="primary">Acey_s0037.g3519</name>
    <name evidence="11" type="ORF">Y032_0037g3519</name>
</gene>
<dbReference type="OrthoDB" id="5957813at2759"/>
<comment type="caution">
    <text evidence="11">The sequence shown here is derived from an EMBL/GenBank/DDBJ whole genome shotgun (WGS) entry which is preliminary data.</text>
</comment>
<evidence type="ECO:0000256" key="6">
    <source>
        <dbReference type="ARBA" id="ARBA00022968"/>
    </source>
</evidence>
<keyword evidence="6 10" id="KW-0735">Signal-anchor</keyword>
<evidence type="ECO:0000256" key="3">
    <source>
        <dbReference type="ARBA" id="ARBA00022676"/>
    </source>
</evidence>
<evidence type="ECO:0000256" key="10">
    <source>
        <dbReference type="RuleBase" id="RU363063"/>
    </source>
</evidence>
<keyword evidence="9 10" id="KW-0472">Membrane</keyword>
<evidence type="ECO:0000256" key="2">
    <source>
        <dbReference type="ARBA" id="ARBA00008661"/>
    </source>
</evidence>
<dbReference type="PANTHER" id="PTHR11214:SF3">
    <property type="entry name" value="BETA-1,3-GALACTOSYLTRANSFERASE 6"/>
    <property type="match status" value="1"/>
</dbReference>
<keyword evidence="12" id="KW-1185">Reference proteome</keyword>
<accession>A0A016UKP5</accession>
<comment type="similarity">
    <text evidence="2 10">Belongs to the glycosyltransferase 31 family.</text>
</comment>
<evidence type="ECO:0000256" key="5">
    <source>
        <dbReference type="ARBA" id="ARBA00022692"/>
    </source>
</evidence>